<sequence>MAIDLTSKSIVPFGDRANKKQMILLIPAEASPDKPGILVLGNVDGSGTVGNGGCIWFDNTGAPHADVTIPTDEDAAGSLVMLDTGAANVLTFTKGTSTINLAAGADITLAAGGQLNIGAAAALTVSGAATVDQDLSASGTPTWTSIVTCSAGVKTKVAVTDIVAAPTQAEMVTALGTAAAAGAGFIGIIDDAAAGVNEYVCISNGTNWYYLAVATKGV</sequence>
<evidence type="ECO:0000313" key="1">
    <source>
        <dbReference type="EMBL" id="QJI00514.1"/>
    </source>
</evidence>
<name>A0A6M3XUQ6_9ZZZZ</name>
<dbReference type="AlphaFoldDB" id="A0A6M3XUQ6"/>
<dbReference type="EMBL" id="MT144857">
    <property type="protein sequence ID" value="QJI00514.1"/>
    <property type="molecule type" value="Genomic_DNA"/>
</dbReference>
<gene>
    <name evidence="1" type="ORF">TM448B01980_0014</name>
</gene>
<protein>
    <submittedName>
        <fullName evidence="1">Uncharacterized protein</fullName>
    </submittedName>
</protein>
<reference evidence="1" key="1">
    <citation type="submission" date="2020-03" db="EMBL/GenBank/DDBJ databases">
        <title>The deep terrestrial virosphere.</title>
        <authorList>
            <person name="Holmfeldt K."/>
            <person name="Nilsson E."/>
            <person name="Simone D."/>
            <person name="Lopez-Fernandez M."/>
            <person name="Wu X."/>
            <person name="de Brujin I."/>
            <person name="Lundin D."/>
            <person name="Andersson A."/>
            <person name="Bertilsson S."/>
            <person name="Dopson M."/>
        </authorList>
    </citation>
    <scope>NUCLEOTIDE SEQUENCE</scope>
    <source>
        <strain evidence="1">TM448B01980</strain>
    </source>
</reference>
<organism evidence="1">
    <name type="scientific">viral metagenome</name>
    <dbReference type="NCBI Taxonomy" id="1070528"/>
    <lineage>
        <taxon>unclassified sequences</taxon>
        <taxon>metagenomes</taxon>
        <taxon>organismal metagenomes</taxon>
    </lineage>
</organism>
<accession>A0A6M3XUQ6</accession>
<proteinExistence type="predicted"/>